<name>A0A0L8FFV9_OCTBM</name>
<feature type="non-terminal residue" evidence="1">
    <location>
        <position position="1"/>
    </location>
</feature>
<organism evidence="1">
    <name type="scientific">Octopus bimaculoides</name>
    <name type="common">California two-spotted octopus</name>
    <dbReference type="NCBI Taxonomy" id="37653"/>
    <lineage>
        <taxon>Eukaryota</taxon>
        <taxon>Metazoa</taxon>
        <taxon>Spiralia</taxon>
        <taxon>Lophotrochozoa</taxon>
        <taxon>Mollusca</taxon>
        <taxon>Cephalopoda</taxon>
        <taxon>Coleoidea</taxon>
        <taxon>Octopodiformes</taxon>
        <taxon>Octopoda</taxon>
        <taxon>Incirrata</taxon>
        <taxon>Octopodidae</taxon>
        <taxon>Octopus</taxon>
    </lineage>
</organism>
<dbReference type="EMBL" id="KQ433085">
    <property type="protein sequence ID" value="KOF62540.1"/>
    <property type="molecule type" value="Genomic_DNA"/>
</dbReference>
<gene>
    <name evidence="1" type="ORF">OCBIM_22022870mg</name>
</gene>
<protein>
    <submittedName>
        <fullName evidence="1">Uncharacterized protein</fullName>
    </submittedName>
</protein>
<dbReference type="AlphaFoldDB" id="A0A0L8FFV9"/>
<accession>A0A0L8FFV9</accession>
<sequence>VSLFHPVSAFLSLSGCFPPHLSLSLPLCWNVYLSLSVSAWMSPSFPLSLLLSSSLCLLLSSSLCQPAPHPLSLFLHVSLSQTVSLSVSLFQSVCLSLTHSMPVYLPPPTHSTSLPHSFCFNVSLFPFVSASLSLTLSSIDILTLKVLIISLLLGSLQTPQ</sequence>
<reference evidence="1" key="1">
    <citation type="submission" date="2015-07" db="EMBL/GenBank/DDBJ databases">
        <title>MeaNS - Measles Nucleotide Surveillance Program.</title>
        <authorList>
            <person name="Tran T."/>
            <person name="Druce J."/>
        </authorList>
    </citation>
    <scope>NUCLEOTIDE SEQUENCE</scope>
    <source>
        <strain evidence="1">UCB-OBI-ISO-001</strain>
        <tissue evidence="1">Gonad</tissue>
    </source>
</reference>
<evidence type="ECO:0000313" key="1">
    <source>
        <dbReference type="EMBL" id="KOF62540.1"/>
    </source>
</evidence>
<proteinExistence type="predicted"/>